<feature type="domain" description="RNA polymerase sigma-70 region 2" evidence="5">
    <location>
        <begin position="31"/>
        <end position="94"/>
    </location>
</feature>
<evidence type="ECO:0000256" key="1">
    <source>
        <dbReference type="ARBA" id="ARBA00010641"/>
    </source>
</evidence>
<organism evidence="7 9">
    <name type="scientific">Butyricimonas paravirosa</name>
    <dbReference type="NCBI Taxonomy" id="1472417"/>
    <lineage>
        <taxon>Bacteria</taxon>
        <taxon>Pseudomonadati</taxon>
        <taxon>Bacteroidota</taxon>
        <taxon>Bacteroidia</taxon>
        <taxon>Bacteroidales</taxon>
        <taxon>Odoribacteraceae</taxon>
        <taxon>Butyricimonas</taxon>
    </lineage>
</organism>
<dbReference type="InterPro" id="IPR013325">
    <property type="entry name" value="RNA_pol_sigma_r2"/>
</dbReference>
<dbReference type="EMBL" id="CP043839">
    <property type="protein sequence ID" value="WOF12520.1"/>
    <property type="molecule type" value="Genomic_DNA"/>
</dbReference>
<dbReference type="InterPro" id="IPR039425">
    <property type="entry name" value="RNA_pol_sigma-70-like"/>
</dbReference>
<evidence type="ECO:0000256" key="3">
    <source>
        <dbReference type="ARBA" id="ARBA00023082"/>
    </source>
</evidence>
<gene>
    <name evidence="8" type="ORF">F1644_09705</name>
    <name evidence="7" type="ORF">GGR15_001771</name>
</gene>
<keyword evidence="4" id="KW-0804">Transcription</keyword>
<dbReference type="InterPro" id="IPR013324">
    <property type="entry name" value="RNA_pol_sigma_r3/r4-like"/>
</dbReference>
<evidence type="ECO:0000313" key="10">
    <source>
        <dbReference type="Proteomes" id="UP001302374"/>
    </source>
</evidence>
<accession>A0A7X5YEK9</accession>
<dbReference type="Proteomes" id="UP000576368">
    <property type="component" value="Unassembled WGS sequence"/>
</dbReference>
<dbReference type="Gene3D" id="1.10.10.10">
    <property type="entry name" value="Winged helix-like DNA-binding domain superfamily/Winged helix DNA-binding domain"/>
    <property type="match status" value="1"/>
</dbReference>
<dbReference type="GO" id="GO:0006352">
    <property type="term" value="P:DNA-templated transcription initiation"/>
    <property type="evidence" value="ECO:0007669"/>
    <property type="project" value="InterPro"/>
</dbReference>
<dbReference type="Proteomes" id="UP001302374">
    <property type="component" value="Chromosome"/>
</dbReference>
<evidence type="ECO:0000313" key="7">
    <source>
        <dbReference type="EMBL" id="NJC18152.1"/>
    </source>
</evidence>
<dbReference type="RefSeq" id="WP_118303960.1">
    <property type="nucleotide sequence ID" value="NZ_BMPA01000005.1"/>
</dbReference>
<protein>
    <submittedName>
        <fullName evidence="7">RNA polymerase sigma-70 factor (ECF subfamily)</fullName>
    </submittedName>
    <submittedName>
        <fullName evidence="8">Sigma-70 family RNA polymerase sigma factor</fullName>
    </submittedName>
</protein>
<name>A0A7X5YEK9_9BACT</name>
<dbReference type="Pfam" id="PF08281">
    <property type="entry name" value="Sigma70_r4_2"/>
    <property type="match status" value="1"/>
</dbReference>
<dbReference type="PANTHER" id="PTHR43133">
    <property type="entry name" value="RNA POLYMERASE ECF-TYPE SIGMA FACTO"/>
    <property type="match status" value="1"/>
</dbReference>
<evidence type="ECO:0000256" key="2">
    <source>
        <dbReference type="ARBA" id="ARBA00023015"/>
    </source>
</evidence>
<dbReference type="Pfam" id="PF04542">
    <property type="entry name" value="Sigma70_r2"/>
    <property type="match status" value="1"/>
</dbReference>
<keyword evidence="10" id="KW-1185">Reference proteome</keyword>
<evidence type="ECO:0000313" key="8">
    <source>
        <dbReference type="EMBL" id="WOF12520.1"/>
    </source>
</evidence>
<dbReference type="InterPro" id="IPR036388">
    <property type="entry name" value="WH-like_DNA-bd_sf"/>
</dbReference>
<proteinExistence type="inferred from homology"/>
<dbReference type="AlphaFoldDB" id="A0A7X5YEK9"/>
<sequence>MQQSTCKYPDLNHNLLEQFNKREEDAFCFVYEHFYNELYYFASKLFLDNTVLPYDVLQDIFLNVLENKKQFESFDLLKSYLYLSIRNRWKNEHKHTVAAQRYTAQSFDEKEDNILSNIFESETLAILYNHLKLLPPECAKVMRLSLEGHKNPEIAEILSISINTVYAQKQKALTVLRNKLSKDMFVILLFSLFLHGE</sequence>
<dbReference type="EMBL" id="JAATLI010000006">
    <property type="protein sequence ID" value="NJC18152.1"/>
    <property type="molecule type" value="Genomic_DNA"/>
</dbReference>
<dbReference type="InterPro" id="IPR007627">
    <property type="entry name" value="RNA_pol_sigma70_r2"/>
</dbReference>
<dbReference type="PANTHER" id="PTHR43133:SF46">
    <property type="entry name" value="RNA POLYMERASE SIGMA-70 FACTOR ECF SUBFAMILY"/>
    <property type="match status" value="1"/>
</dbReference>
<comment type="similarity">
    <text evidence="1">Belongs to the sigma-70 factor family. ECF subfamily.</text>
</comment>
<dbReference type="GO" id="GO:0003677">
    <property type="term" value="F:DNA binding"/>
    <property type="evidence" value="ECO:0007669"/>
    <property type="project" value="InterPro"/>
</dbReference>
<evidence type="ECO:0000256" key="4">
    <source>
        <dbReference type="ARBA" id="ARBA00023163"/>
    </source>
</evidence>
<dbReference type="InterPro" id="IPR013249">
    <property type="entry name" value="RNA_pol_sigma70_r4_t2"/>
</dbReference>
<feature type="domain" description="RNA polymerase sigma factor 70 region 4 type 2" evidence="6">
    <location>
        <begin position="130"/>
        <end position="173"/>
    </location>
</feature>
<reference evidence="8 10" key="1">
    <citation type="submission" date="2019-09" db="EMBL/GenBank/DDBJ databases">
        <title>Butyricimonas paravirosa DSM 105722 (=214-4 = JCM 18677 = CCUG 65563).</title>
        <authorList>
            <person name="Le Roy T."/>
            <person name="Cani P.D."/>
        </authorList>
    </citation>
    <scope>NUCLEOTIDE SEQUENCE [LARGE SCALE GENOMIC DNA]</scope>
    <source>
        <strain evidence="8 10">DSM 105722</strain>
    </source>
</reference>
<keyword evidence="3" id="KW-0731">Sigma factor</keyword>
<reference evidence="7 9" key="2">
    <citation type="submission" date="2020-03" db="EMBL/GenBank/DDBJ databases">
        <title>Genomic Encyclopedia of Type Strains, Phase IV (KMG-IV): sequencing the most valuable type-strain genomes for metagenomic binning, comparative biology and taxonomic classification.</title>
        <authorList>
            <person name="Goeker M."/>
        </authorList>
    </citation>
    <scope>NUCLEOTIDE SEQUENCE [LARGE SCALE GENOMIC DNA]</scope>
    <source>
        <strain evidence="7 9">DSM 105722</strain>
    </source>
</reference>
<evidence type="ECO:0000313" key="9">
    <source>
        <dbReference type="Proteomes" id="UP000576368"/>
    </source>
</evidence>
<evidence type="ECO:0000259" key="6">
    <source>
        <dbReference type="Pfam" id="PF08281"/>
    </source>
</evidence>
<evidence type="ECO:0000259" key="5">
    <source>
        <dbReference type="Pfam" id="PF04542"/>
    </source>
</evidence>
<dbReference type="SUPFAM" id="SSF88659">
    <property type="entry name" value="Sigma3 and sigma4 domains of RNA polymerase sigma factors"/>
    <property type="match status" value="1"/>
</dbReference>
<dbReference type="InterPro" id="IPR014284">
    <property type="entry name" value="RNA_pol_sigma-70_dom"/>
</dbReference>
<dbReference type="GO" id="GO:0016987">
    <property type="term" value="F:sigma factor activity"/>
    <property type="evidence" value="ECO:0007669"/>
    <property type="project" value="UniProtKB-KW"/>
</dbReference>
<dbReference type="SUPFAM" id="SSF88946">
    <property type="entry name" value="Sigma2 domain of RNA polymerase sigma factors"/>
    <property type="match status" value="1"/>
</dbReference>
<dbReference type="GeneID" id="86891567"/>
<dbReference type="Gene3D" id="1.10.1740.10">
    <property type="match status" value="1"/>
</dbReference>
<keyword evidence="2" id="KW-0805">Transcription regulation</keyword>
<dbReference type="NCBIfam" id="TIGR02937">
    <property type="entry name" value="sigma70-ECF"/>
    <property type="match status" value="1"/>
</dbReference>